<dbReference type="SUPFAM" id="SSF53955">
    <property type="entry name" value="Lysozyme-like"/>
    <property type="match status" value="1"/>
</dbReference>
<sequence>MKEKVQSYPIYVPLSACLIILFILVFGMADPADAASRERTSLQDAFKKAAGTYHVPLSVLLSVSYNETRWDSHDDKPSMAGGYGVMHLTDMDAPADLFAKGTPLNANARAAAQSRAAHTLDQAAKLIGAAPEALKTDQDKNILGGAALLADYQKRSVASCPLIRRIGTLQLPNTVARTIMKPQLISPIKSIKPSIKEPLGRLTQQKK</sequence>
<evidence type="ECO:0000313" key="1">
    <source>
        <dbReference type="EMBL" id="GAY78251.1"/>
    </source>
</evidence>
<dbReference type="Gene3D" id="1.10.530.10">
    <property type="match status" value="1"/>
</dbReference>
<proteinExistence type="predicted"/>
<evidence type="ECO:0000313" key="2">
    <source>
        <dbReference type="Proteomes" id="UP000319716"/>
    </source>
</evidence>
<protein>
    <submittedName>
        <fullName evidence="1">N-acetylmuramoyl-L-alanine amidase</fullName>
        <ecNumber evidence="1">3.5.1.28</ecNumber>
    </submittedName>
</protein>
<accession>A0A4Y1ZH35</accession>
<dbReference type="InterPro" id="IPR023346">
    <property type="entry name" value="Lysozyme-like_dom_sf"/>
</dbReference>
<organism evidence="1 2">
    <name type="scientific">Sporolactobacillus inulinus</name>
    <dbReference type="NCBI Taxonomy" id="2078"/>
    <lineage>
        <taxon>Bacteria</taxon>
        <taxon>Bacillati</taxon>
        <taxon>Bacillota</taxon>
        <taxon>Bacilli</taxon>
        <taxon>Bacillales</taxon>
        <taxon>Sporolactobacillaceae</taxon>
        <taxon>Sporolactobacillus</taxon>
    </lineage>
</organism>
<dbReference type="GO" id="GO:0008745">
    <property type="term" value="F:N-acetylmuramoyl-L-alanine amidase activity"/>
    <property type="evidence" value="ECO:0007669"/>
    <property type="project" value="UniProtKB-EC"/>
</dbReference>
<dbReference type="EC" id="3.5.1.28" evidence="1"/>
<dbReference type="RefSeq" id="WP_262393314.1">
    <property type="nucleotide sequence ID" value="NZ_BEXB01000044.1"/>
</dbReference>
<gene>
    <name evidence="1" type="ORF">NBRC111894_3805</name>
</gene>
<reference evidence="1 2" key="1">
    <citation type="submission" date="2017-11" db="EMBL/GenBank/DDBJ databases">
        <title>Draft Genome Sequence of Sporolactobacillus inulinus NBRC 111894 Isolated from Koso, a Japanese Sugar-Vegetable Fermented Beverage.</title>
        <authorList>
            <person name="Chiou T.Y."/>
            <person name="Oshima K."/>
            <person name="Suda W."/>
            <person name="Hattori M."/>
            <person name="Takahashi T."/>
        </authorList>
    </citation>
    <scope>NUCLEOTIDE SEQUENCE [LARGE SCALE GENOMIC DNA]</scope>
    <source>
        <strain evidence="1 2">NBRC111894</strain>
    </source>
</reference>
<dbReference type="AlphaFoldDB" id="A0A4Y1ZH35"/>
<dbReference type="Proteomes" id="UP000319716">
    <property type="component" value="Unassembled WGS sequence"/>
</dbReference>
<comment type="caution">
    <text evidence="1">The sequence shown here is derived from an EMBL/GenBank/DDBJ whole genome shotgun (WGS) entry which is preliminary data.</text>
</comment>
<keyword evidence="1" id="KW-0378">Hydrolase</keyword>
<dbReference type="EMBL" id="BEXB01000044">
    <property type="protein sequence ID" value="GAY78251.1"/>
    <property type="molecule type" value="Genomic_DNA"/>
</dbReference>
<name>A0A4Y1ZH35_9BACL</name>